<evidence type="ECO:0000259" key="2">
    <source>
        <dbReference type="PROSITE" id="PS50940"/>
    </source>
</evidence>
<proteinExistence type="predicted"/>
<dbReference type="InterPro" id="IPR002557">
    <property type="entry name" value="Chitin-bd_dom"/>
</dbReference>
<evidence type="ECO:0000313" key="3">
    <source>
        <dbReference type="EMBL" id="KAK6638450.1"/>
    </source>
</evidence>
<feature type="domain" description="Chitin-binding type-2" evidence="2">
    <location>
        <begin position="347"/>
        <end position="406"/>
    </location>
</feature>
<dbReference type="Proteomes" id="UP001359485">
    <property type="component" value="Unassembled WGS sequence"/>
</dbReference>
<feature type="region of interest" description="Disordered" evidence="1">
    <location>
        <begin position="274"/>
        <end position="299"/>
    </location>
</feature>
<organism evidence="3 4">
    <name type="scientific">Polyplax serrata</name>
    <name type="common">Common mouse louse</name>
    <dbReference type="NCBI Taxonomy" id="468196"/>
    <lineage>
        <taxon>Eukaryota</taxon>
        <taxon>Metazoa</taxon>
        <taxon>Ecdysozoa</taxon>
        <taxon>Arthropoda</taxon>
        <taxon>Hexapoda</taxon>
        <taxon>Insecta</taxon>
        <taxon>Pterygota</taxon>
        <taxon>Neoptera</taxon>
        <taxon>Paraneoptera</taxon>
        <taxon>Psocodea</taxon>
        <taxon>Troctomorpha</taxon>
        <taxon>Phthiraptera</taxon>
        <taxon>Anoplura</taxon>
        <taxon>Polyplacidae</taxon>
        <taxon>Polyplax</taxon>
    </lineage>
</organism>
<feature type="region of interest" description="Disordered" evidence="1">
    <location>
        <begin position="32"/>
        <end position="51"/>
    </location>
</feature>
<comment type="caution">
    <text evidence="3">The sequence shown here is derived from an EMBL/GenBank/DDBJ whole genome shotgun (WGS) entry which is preliminary data.</text>
</comment>
<feature type="compositionally biased region" description="Polar residues" evidence="1">
    <location>
        <begin position="274"/>
        <end position="289"/>
    </location>
</feature>
<feature type="compositionally biased region" description="Polar residues" evidence="1">
    <location>
        <begin position="37"/>
        <end position="46"/>
    </location>
</feature>
<feature type="compositionally biased region" description="Low complexity" evidence="1">
    <location>
        <begin position="93"/>
        <end position="103"/>
    </location>
</feature>
<dbReference type="SUPFAM" id="SSF57625">
    <property type="entry name" value="Invertebrate chitin-binding proteins"/>
    <property type="match status" value="1"/>
</dbReference>
<gene>
    <name evidence="3" type="ORF">RUM44_008879</name>
</gene>
<dbReference type="PROSITE" id="PS50940">
    <property type="entry name" value="CHIT_BIND_II"/>
    <property type="match status" value="1"/>
</dbReference>
<sequence>MQGFVTAPAEISTSTVRLPSSRRIVQNHFPGARSRVRSTTTQAPTSERTEKRRTLLDRRRFKNFQVQEIRNATVKSEVPATGHDISRHTFPDTTPGTLRSSSLLRRRRPTTSSTTTTTEEPYTELDGDSSLEESKTLDESPGIQDLADPAVVAIHTLATVAPGPVQSSPGKSLTYFESPVSSTDTYTLHVTPSDIESITPGRISTVAPGTAGPTSILTLKPFSIPVITKQPAKEVSVSLRTPSQFRGISLATEQPYVSGDDVLEQARKLETIPRSRTATPVTAPASQKSLPAKSPRAKPFSKVSKQEVFQSVSSPDPPADYEYYDDDDPLANIPASALKVKVHSNGYIECLDRGNFPHPFSCKKFISCAKMENNELLGWEYTCPKHLSFDPVGGICNWAAGLGCQH</sequence>
<evidence type="ECO:0000313" key="4">
    <source>
        <dbReference type="Proteomes" id="UP001359485"/>
    </source>
</evidence>
<dbReference type="InterPro" id="IPR036508">
    <property type="entry name" value="Chitin-bd_dom_sf"/>
</dbReference>
<feature type="region of interest" description="Disordered" evidence="1">
    <location>
        <begin position="73"/>
        <end position="143"/>
    </location>
</feature>
<name>A0ABR1B9I8_POLSC</name>
<dbReference type="Gene3D" id="2.170.140.10">
    <property type="entry name" value="Chitin binding domain"/>
    <property type="match status" value="1"/>
</dbReference>
<dbReference type="Pfam" id="PF01607">
    <property type="entry name" value="CBM_14"/>
    <property type="match status" value="1"/>
</dbReference>
<dbReference type="SMART" id="SM00494">
    <property type="entry name" value="ChtBD2"/>
    <property type="match status" value="1"/>
</dbReference>
<accession>A0ABR1B9I8</accession>
<dbReference type="EMBL" id="JAWJWF010000002">
    <property type="protein sequence ID" value="KAK6638450.1"/>
    <property type="molecule type" value="Genomic_DNA"/>
</dbReference>
<feature type="compositionally biased region" description="Low complexity" evidence="1">
    <location>
        <begin position="110"/>
        <end position="120"/>
    </location>
</feature>
<reference evidence="3 4" key="1">
    <citation type="submission" date="2023-09" db="EMBL/GenBank/DDBJ databases">
        <title>Genomes of two closely related lineages of the louse Polyplax serrata with different host specificities.</title>
        <authorList>
            <person name="Martinu J."/>
            <person name="Tarabai H."/>
            <person name="Stefka J."/>
            <person name="Hypsa V."/>
        </authorList>
    </citation>
    <scope>NUCLEOTIDE SEQUENCE [LARGE SCALE GENOMIC DNA]</scope>
    <source>
        <strain evidence="3">98ZLc_SE</strain>
    </source>
</reference>
<protein>
    <recommendedName>
        <fullName evidence="2">Chitin-binding type-2 domain-containing protein</fullName>
    </recommendedName>
</protein>
<feature type="compositionally biased region" description="Acidic residues" evidence="1">
    <location>
        <begin position="121"/>
        <end position="131"/>
    </location>
</feature>
<evidence type="ECO:0000256" key="1">
    <source>
        <dbReference type="SAM" id="MobiDB-lite"/>
    </source>
</evidence>
<keyword evidence="4" id="KW-1185">Reference proteome</keyword>